<dbReference type="Gene3D" id="3.30.450.20">
    <property type="entry name" value="PAS domain"/>
    <property type="match status" value="1"/>
</dbReference>
<dbReference type="InterPro" id="IPR050469">
    <property type="entry name" value="Diguanylate_Cyclase"/>
</dbReference>
<dbReference type="Pfam" id="PF13426">
    <property type="entry name" value="PAS_9"/>
    <property type="match status" value="1"/>
</dbReference>
<dbReference type="SUPFAM" id="SSF55785">
    <property type="entry name" value="PYP-like sensor domain (PAS domain)"/>
    <property type="match status" value="1"/>
</dbReference>
<evidence type="ECO:0000256" key="2">
    <source>
        <dbReference type="ARBA" id="ARBA00034247"/>
    </source>
</evidence>
<dbReference type="Gene3D" id="3.30.70.270">
    <property type="match status" value="1"/>
</dbReference>
<dbReference type="CDD" id="cd01949">
    <property type="entry name" value="GGDEF"/>
    <property type="match status" value="1"/>
</dbReference>
<feature type="transmembrane region" description="Helical" evidence="4">
    <location>
        <begin position="45"/>
        <end position="66"/>
    </location>
</feature>
<dbReference type="GO" id="GO:0005886">
    <property type="term" value="C:plasma membrane"/>
    <property type="evidence" value="ECO:0007669"/>
    <property type="project" value="TreeGrafter"/>
</dbReference>
<dbReference type="PANTHER" id="PTHR45138:SF9">
    <property type="entry name" value="DIGUANYLATE CYCLASE DGCM-RELATED"/>
    <property type="match status" value="1"/>
</dbReference>
<evidence type="ECO:0000259" key="6">
    <source>
        <dbReference type="PROSITE" id="PS50113"/>
    </source>
</evidence>
<feature type="domain" description="PAS" evidence="5">
    <location>
        <begin position="133"/>
        <end position="189"/>
    </location>
</feature>
<dbReference type="AlphaFoldDB" id="A0A953M2J8"/>
<dbReference type="InterPro" id="IPR043128">
    <property type="entry name" value="Rev_trsase/Diguanyl_cyclase"/>
</dbReference>
<keyword evidence="4" id="KW-1133">Transmembrane helix</keyword>
<sequence>MALLIPYYGWKVRENWGSAMEKVDISISLVDENRSGRPQVNYFRVFLYVSIVFLMGSLDVLIGSISNTSTAFFTREHLISGGTNALVTSILIFALALYVNKLERSLGEQKRVEKELKLKQQQLEMLNKDLKVSQEYAIHIIDSSLDMIITVNRERKIVGFNMAAEKTFGYRAEEVIGKHVDILYSDKEESAKIYDSIVKTGQFIGEIINRRRDGEVVPSFLSASILRDTEGNFLGVMGISRDITELKRAEEALRIAATVDRLTGALNRQTFEDALGKETERAKRYGSPLSLLMFDIDRFKGINDTYGHQTGDSVLRTVSSLVRENIRSVDFFGRWGGEEFMVLLPETSLEDAVIVAEKLRKLLENHSFSPVPRVTASFGVAQCHEQEAFDSLTKRTDTALYRAKNRGRNRVETES</sequence>
<feature type="transmembrane region" description="Helical" evidence="4">
    <location>
        <begin position="78"/>
        <end position="99"/>
    </location>
</feature>
<dbReference type="Pfam" id="PF00990">
    <property type="entry name" value="GGDEF"/>
    <property type="match status" value="1"/>
</dbReference>
<keyword evidence="3" id="KW-0175">Coiled coil</keyword>
<dbReference type="PROSITE" id="PS50887">
    <property type="entry name" value="GGDEF"/>
    <property type="match status" value="1"/>
</dbReference>
<organism evidence="8 9">
    <name type="scientific">Candidatus Nitrobium versatile</name>
    <dbReference type="NCBI Taxonomy" id="2884831"/>
    <lineage>
        <taxon>Bacteria</taxon>
        <taxon>Pseudomonadati</taxon>
        <taxon>Nitrospirota</taxon>
        <taxon>Nitrospiria</taxon>
        <taxon>Nitrospirales</taxon>
        <taxon>Nitrospiraceae</taxon>
        <taxon>Candidatus Nitrobium</taxon>
    </lineage>
</organism>
<dbReference type="GO" id="GO:0043709">
    <property type="term" value="P:cell adhesion involved in single-species biofilm formation"/>
    <property type="evidence" value="ECO:0007669"/>
    <property type="project" value="TreeGrafter"/>
</dbReference>
<dbReference type="InterPro" id="IPR000160">
    <property type="entry name" value="GGDEF_dom"/>
</dbReference>
<dbReference type="PROSITE" id="PS50112">
    <property type="entry name" value="PAS"/>
    <property type="match status" value="1"/>
</dbReference>
<reference evidence="8" key="2">
    <citation type="submission" date="2021-08" db="EMBL/GenBank/DDBJ databases">
        <authorList>
            <person name="Dalcin Martins P."/>
        </authorList>
    </citation>
    <scope>NUCLEOTIDE SEQUENCE</scope>
    <source>
        <strain evidence="8">MAG_39</strain>
    </source>
</reference>
<dbReference type="PANTHER" id="PTHR45138">
    <property type="entry name" value="REGULATORY COMPONENTS OF SENSORY TRANSDUCTION SYSTEM"/>
    <property type="match status" value="1"/>
</dbReference>
<dbReference type="InterPro" id="IPR001610">
    <property type="entry name" value="PAC"/>
</dbReference>
<dbReference type="InterPro" id="IPR000700">
    <property type="entry name" value="PAS-assoc_C"/>
</dbReference>
<dbReference type="InterPro" id="IPR029787">
    <property type="entry name" value="Nucleotide_cyclase"/>
</dbReference>
<comment type="catalytic activity">
    <reaction evidence="2">
        <text>2 GTP = 3',3'-c-di-GMP + 2 diphosphate</text>
        <dbReference type="Rhea" id="RHEA:24898"/>
        <dbReference type="ChEBI" id="CHEBI:33019"/>
        <dbReference type="ChEBI" id="CHEBI:37565"/>
        <dbReference type="ChEBI" id="CHEBI:58805"/>
        <dbReference type="EC" id="2.7.7.65"/>
    </reaction>
</comment>
<dbReference type="PROSITE" id="PS50113">
    <property type="entry name" value="PAC"/>
    <property type="match status" value="1"/>
</dbReference>
<dbReference type="SMART" id="SM00086">
    <property type="entry name" value="PAC"/>
    <property type="match status" value="1"/>
</dbReference>
<dbReference type="NCBIfam" id="TIGR00254">
    <property type="entry name" value="GGDEF"/>
    <property type="match status" value="1"/>
</dbReference>
<dbReference type="Proteomes" id="UP000705867">
    <property type="component" value="Unassembled WGS sequence"/>
</dbReference>
<dbReference type="EMBL" id="JAIOIV010000127">
    <property type="protein sequence ID" value="MBZ0157785.1"/>
    <property type="molecule type" value="Genomic_DNA"/>
</dbReference>
<keyword evidence="8" id="KW-0548">Nucleotidyltransferase</keyword>
<gene>
    <name evidence="8" type="ORF">K8I29_16440</name>
</gene>
<evidence type="ECO:0000256" key="3">
    <source>
        <dbReference type="SAM" id="Coils"/>
    </source>
</evidence>
<evidence type="ECO:0000259" key="5">
    <source>
        <dbReference type="PROSITE" id="PS50112"/>
    </source>
</evidence>
<dbReference type="CDD" id="cd00130">
    <property type="entry name" value="PAS"/>
    <property type="match status" value="1"/>
</dbReference>
<proteinExistence type="predicted"/>
<evidence type="ECO:0000256" key="1">
    <source>
        <dbReference type="ARBA" id="ARBA00012528"/>
    </source>
</evidence>
<evidence type="ECO:0000313" key="8">
    <source>
        <dbReference type="EMBL" id="MBZ0157785.1"/>
    </source>
</evidence>
<feature type="coiled-coil region" evidence="3">
    <location>
        <begin position="99"/>
        <end position="129"/>
    </location>
</feature>
<dbReference type="SMART" id="SM00267">
    <property type="entry name" value="GGDEF"/>
    <property type="match status" value="1"/>
</dbReference>
<keyword evidence="4" id="KW-0472">Membrane</keyword>
<dbReference type="GO" id="GO:0052621">
    <property type="term" value="F:diguanylate cyclase activity"/>
    <property type="evidence" value="ECO:0007669"/>
    <property type="project" value="UniProtKB-EC"/>
</dbReference>
<keyword evidence="8" id="KW-0808">Transferase</keyword>
<dbReference type="InterPro" id="IPR035965">
    <property type="entry name" value="PAS-like_dom_sf"/>
</dbReference>
<reference evidence="8" key="1">
    <citation type="journal article" date="2021" name="bioRxiv">
        <title>Unraveling nitrogen, sulfur and carbon metabolic pathways and microbial community transcriptional responses to substrate deprivation and toxicity stresses in a bioreactor mimicking anoxic brackish coastal sediment conditions.</title>
        <authorList>
            <person name="Martins P.D."/>
            <person name="Echeveste M.J."/>
            <person name="Arshad A."/>
            <person name="Kurth J."/>
            <person name="Ouboter H."/>
            <person name="Jetten M.S.M."/>
            <person name="Welte C.U."/>
        </authorList>
    </citation>
    <scope>NUCLEOTIDE SEQUENCE</scope>
    <source>
        <strain evidence="8">MAG_39</strain>
    </source>
</reference>
<comment type="caution">
    <text evidence="8">The sequence shown here is derived from an EMBL/GenBank/DDBJ whole genome shotgun (WGS) entry which is preliminary data.</text>
</comment>
<keyword evidence="4" id="KW-0812">Transmembrane</keyword>
<dbReference type="NCBIfam" id="TIGR00229">
    <property type="entry name" value="sensory_box"/>
    <property type="match status" value="1"/>
</dbReference>
<dbReference type="SUPFAM" id="SSF55073">
    <property type="entry name" value="Nucleotide cyclase"/>
    <property type="match status" value="1"/>
</dbReference>
<evidence type="ECO:0000313" key="9">
    <source>
        <dbReference type="Proteomes" id="UP000705867"/>
    </source>
</evidence>
<dbReference type="SMART" id="SM00091">
    <property type="entry name" value="PAS"/>
    <property type="match status" value="1"/>
</dbReference>
<name>A0A953M2J8_9BACT</name>
<dbReference type="GO" id="GO:1902201">
    <property type="term" value="P:negative regulation of bacterial-type flagellum-dependent cell motility"/>
    <property type="evidence" value="ECO:0007669"/>
    <property type="project" value="TreeGrafter"/>
</dbReference>
<dbReference type="InterPro" id="IPR000014">
    <property type="entry name" value="PAS"/>
</dbReference>
<evidence type="ECO:0000259" key="7">
    <source>
        <dbReference type="PROSITE" id="PS50887"/>
    </source>
</evidence>
<feature type="domain" description="GGDEF" evidence="7">
    <location>
        <begin position="287"/>
        <end position="415"/>
    </location>
</feature>
<feature type="domain" description="PAC" evidence="6">
    <location>
        <begin position="203"/>
        <end position="255"/>
    </location>
</feature>
<accession>A0A953M2J8</accession>
<dbReference type="EC" id="2.7.7.65" evidence="1"/>
<protein>
    <recommendedName>
        <fullName evidence="1">diguanylate cyclase</fullName>
        <ecNumber evidence="1">2.7.7.65</ecNumber>
    </recommendedName>
</protein>
<evidence type="ECO:0000256" key="4">
    <source>
        <dbReference type="SAM" id="Phobius"/>
    </source>
</evidence>
<dbReference type="FunFam" id="3.30.70.270:FF:000001">
    <property type="entry name" value="Diguanylate cyclase domain protein"/>
    <property type="match status" value="1"/>
</dbReference>